<evidence type="ECO:0000313" key="3">
    <source>
        <dbReference type="Proteomes" id="UP001221898"/>
    </source>
</evidence>
<comment type="caution">
    <text evidence="2">The sequence shown here is derived from an EMBL/GenBank/DDBJ whole genome shotgun (WGS) entry which is preliminary data.</text>
</comment>
<gene>
    <name evidence="2" type="ORF">AAFF_G00345330</name>
</gene>
<feature type="region of interest" description="Disordered" evidence="1">
    <location>
        <begin position="1"/>
        <end position="28"/>
    </location>
</feature>
<accession>A0AAD7R613</accession>
<organism evidence="2 3">
    <name type="scientific">Aldrovandia affinis</name>
    <dbReference type="NCBI Taxonomy" id="143900"/>
    <lineage>
        <taxon>Eukaryota</taxon>
        <taxon>Metazoa</taxon>
        <taxon>Chordata</taxon>
        <taxon>Craniata</taxon>
        <taxon>Vertebrata</taxon>
        <taxon>Euteleostomi</taxon>
        <taxon>Actinopterygii</taxon>
        <taxon>Neopterygii</taxon>
        <taxon>Teleostei</taxon>
        <taxon>Notacanthiformes</taxon>
        <taxon>Halosauridae</taxon>
        <taxon>Aldrovandia</taxon>
    </lineage>
</organism>
<evidence type="ECO:0000256" key="1">
    <source>
        <dbReference type="SAM" id="MobiDB-lite"/>
    </source>
</evidence>
<reference evidence="2" key="1">
    <citation type="journal article" date="2023" name="Science">
        <title>Genome structures resolve the early diversification of teleost fishes.</title>
        <authorList>
            <person name="Parey E."/>
            <person name="Louis A."/>
            <person name="Montfort J."/>
            <person name="Bouchez O."/>
            <person name="Roques C."/>
            <person name="Iampietro C."/>
            <person name="Lluch J."/>
            <person name="Castinel A."/>
            <person name="Donnadieu C."/>
            <person name="Desvignes T."/>
            <person name="Floi Bucao C."/>
            <person name="Jouanno E."/>
            <person name="Wen M."/>
            <person name="Mejri S."/>
            <person name="Dirks R."/>
            <person name="Jansen H."/>
            <person name="Henkel C."/>
            <person name="Chen W.J."/>
            <person name="Zahm M."/>
            <person name="Cabau C."/>
            <person name="Klopp C."/>
            <person name="Thompson A.W."/>
            <person name="Robinson-Rechavi M."/>
            <person name="Braasch I."/>
            <person name="Lecointre G."/>
            <person name="Bobe J."/>
            <person name="Postlethwait J.H."/>
            <person name="Berthelot C."/>
            <person name="Roest Crollius H."/>
            <person name="Guiguen Y."/>
        </authorList>
    </citation>
    <scope>NUCLEOTIDE SEQUENCE</scope>
    <source>
        <strain evidence="2">NC1722</strain>
    </source>
</reference>
<dbReference type="EMBL" id="JAINUG010000556">
    <property type="protein sequence ID" value="KAJ8366692.1"/>
    <property type="molecule type" value="Genomic_DNA"/>
</dbReference>
<keyword evidence="3" id="KW-1185">Reference proteome</keyword>
<dbReference type="AlphaFoldDB" id="A0AAD7R613"/>
<name>A0AAD7R613_9TELE</name>
<proteinExistence type="predicted"/>
<protein>
    <submittedName>
        <fullName evidence="2">Uncharacterized protein</fullName>
    </submittedName>
</protein>
<evidence type="ECO:0000313" key="2">
    <source>
        <dbReference type="EMBL" id="KAJ8366692.1"/>
    </source>
</evidence>
<sequence>MQSGVLRSSRTKRIIPGGSRCSSHRGNSPVSVSKLVVCPHTKQQRQNGTMRRYSSLKNTSVGYVTFGNVAFTAVRHVEGTPGLAGRDRVFAGTTLHLGWFTVDRVCSAKESRPSSQRDMVKQAATNDGIEKRMTFI</sequence>
<dbReference type="Proteomes" id="UP001221898">
    <property type="component" value="Unassembled WGS sequence"/>
</dbReference>